<gene>
    <name evidence="2" type="ORF">ACFPIB_05295</name>
</gene>
<comment type="caution">
    <text evidence="2">The sequence shown here is derived from an EMBL/GenBank/DDBJ whole genome shotgun (WGS) entry which is preliminary data.</text>
</comment>
<evidence type="ECO:0000313" key="2">
    <source>
        <dbReference type="EMBL" id="MFC5270014.1"/>
    </source>
</evidence>
<organism evidence="2 3">
    <name type="scientific">Adhaeribacter terreus</name>
    <dbReference type="NCBI Taxonomy" id="529703"/>
    <lineage>
        <taxon>Bacteria</taxon>
        <taxon>Pseudomonadati</taxon>
        <taxon>Bacteroidota</taxon>
        <taxon>Cytophagia</taxon>
        <taxon>Cytophagales</taxon>
        <taxon>Hymenobacteraceae</taxon>
        <taxon>Adhaeribacter</taxon>
    </lineage>
</organism>
<dbReference type="RefSeq" id="WP_378016387.1">
    <property type="nucleotide sequence ID" value="NZ_JBHSKT010000002.1"/>
</dbReference>
<feature type="transmembrane region" description="Helical" evidence="1">
    <location>
        <begin position="69"/>
        <end position="89"/>
    </location>
</feature>
<keyword evidence="1" id="KW-1133">Transmembrane helix</keyword>
<dbReference type="EMBL" id="JBHSKT010000002">
    <property type="protein sequence ID" value="MFC5270014.1"/>
    <property type="molecule type" value="Genomic_DNA"/>
</dbReference>
<keyword evidence="1" id="KW-0472">Membrane</keyword>
<name>A0ABW0EAV6_9BACT</name>
<proteinExistence type="predicted"/>
<feature type="transmembrane region" description="Helical" evidence="1">
    <location>
        <begin position="12"/>
        <end position="33"/>
    </location>
</feature>
<evidence type="ECO:0000256" key="1">
    <source>
        <dbReference type="SAM" id="Phobius"/>
    </source>
</evidence>
<accession>A0ABW0EAV6</accession>
<reference evidence="3" key="1">
    <citation type="journal article" date="2019" name="Int. J. Syst. Evol. Microbiol.">
        <title>The Global Catalogue of Microorganisms (GCM) 10K type strain sequencing project: providing services to taxonomists for standard genome sequencing and annotation.</title>
        <authorList>
            <consortium name="The Broad Institute Genomics Platform"/>
            <consortium name="The Broad Institute Genome Sequencing Center for Infectious Disease"/>
            <person name="Wu L."/>
            <person name="Ma J."/>
        </authorList>
    </citation>
    <scope>NUCLEOTIDE SEQUENCE [LARGE SCALE GENOMIC DNA]</scope>
    <source>
        <strain evidence="3">KACC 12602</strain>
    </source>
</reference>
<keyword evidence="3" id="KW-1185">Reference proteome</keyword>
<protein>
    <submittedName>
        <fullName evidence="2">Uncharacterized protein</fullName>
    </submittedName>
</protein>
<evidence type="ECO:0000313" key="3">
    <source>
        <dbReference type="Proteomes" id="UP001596161"/>
    </source>
</evidence>
<sequence>MKTYRFLLRFNSIFYFITGLWPLIDIVSFMAVTGPKTDIWLVKTVGMLITACSIGMLAASFRKKPQPDVILIVIGFAAFLSFVDIYYVLKDVIWPVYLADAAVEILLILLWVWWYICKRPAEDEGKKET</sequence>
<feature type="transmembrane region" description="Helical" evidence="1">
    <location>
        <begin position="39"/>
        <end position="57"/>
    </location>
</feature>
<feature type="transmembrane region" description="Helical" evidence="1">
    <location>
        <begin position="95"/>
        <end position="117"/>
    </location>
</feature>
<keyword evidence="1" id="KW-0812">Transmembrane</keyword>
<dbReference type="Proteomes" id="UP001596161">
    <property type="component" value="Unassembled WGS sequence"/>
</dbReference>